<evidence type="ECO:0000313" key="3">
    <source>
        <dbReference type="Proteomes" id="UP001060123"/>
    </source>
</evidence>
<evidence type="ECO:0000256" key="1">
    <source>
        <dbReference type="SAM" id="MobiDB-lite"/>
    </source>
</evidence>
<keyword evidence="2" id="KW-0614">Plasmid</keyword>
<dbReference type="EMBL" id="CP104144">
    <property type="protein sequence ID" value="UWU18061.1"/>
    <property type="molecule type" value="Genomic_DNA"/>
</dbReference>
<sequence length="73" mass="7883">MGAQAGEQLHPISVPDDFGSDDNVLTGNVRKLYELFASDMTAGTRHSPTFEDAVKLHRLINAIEQSGGVSRNV</sequence>
<dbReference type="RefSeq" id="WP_027512703.1">
    <property type="nucleotide sequence ID" value="NZ_CP104144.1"/>
</dbReference>
<dbReference type="Gene3D" id="3.30.360.10">
    <property type="entry name" value="Dihydrodipicolinate Reductase, domain 2"/>
    <property type="match status" value="1"/>
</dbReference>
<proteinExistence type="predicted"/>
<feature type="region of interest" description="Disordered" evidence="1">
    <location>
        <begin position="1"/>
        <end position="22"/>
    </location>
</feature>
<protein>
    <recommendedName>
        <fullName evidence="4">Gfo/Idh/MocA-like oxidoreductase C-terminal domain-containing protein</fullName>
    </recommendedName>
</protein>
<accession>A0ABY5XUZ2</accession>
<dbReference type="Proteomes" id="UP001060123">
    <property type="component" value="Plasmid pWSM1592_1"/>
</dbReference>
<evidence type="ECO:0000313" key="2">
    <source>
        <dbReference type="EMBL" id="UWU18061.1"/>
    </source>
</evidence>
<keyword evidence="3" id="KW-1185">Reference proteome</keyword>
<gene>
    <name evidence="2" type="ORF">N2599_22495</name>
</gene>
<evidence type="ECO:0008006" key="4">
    <source>
        <dbReference type="Google" id="ProtNLM"/>
    </source>
</evidence>
<name>A0ABY5XUZ2_RHISU</name>
<reference evidence="2" key="1">
    <citation type="submission" date="2022-09" db="EMBL/GenBank/DDBJ databases">
        <title>Australian commercial rhizobial inoculants.</title>
        <authorList>
            <person name="Kohlmeier M.G."/>
            <person name="O'Hara G.W."/>
            <person name="Colombi E."/>
            <person name="Ramsay J.P."/>
            <person name="Terpolilli J."/>
        </authorList>
    </citation>
    <scope>NUCLEOTIDE SEQUENCE</scope>
    <source>
        <strain evidence="2">WSM1592</strain>
        <plasmid evidence="2">pWSM1592_1</plasmid>
    </source>
</reference>
<geneLocation type="plasmid" evidence="2 3">
    <name>pWSM1592_1</name>
</geneLocation>
<organism evidence="2 3">
    <name type="scientific">Rhizobium sullae</name>
    <name type="common">Rhizobium hedysari</name>
    <dbReference type="NCBI Taxonomy" id="50338"/>
    <lineage>
        <taxon>Bacteria</taxon>
        <taxon>Pseudomonadati</taxon>
        <taxon>Pseudomonadota</taxon>
        <taxon>Alphaproteobacteria</taxon>
        <taxon>Hyphomicrobiales</taxon>
        <taxon>Rhizobiaceae</taxon>
        <taxon>Rhizobium/Agrobacterium group</taxon>
        <taxon>Rhizobium</taxon>
    </lineage>
</organism>